<evidence type="ECO:0000313" key="11">
    <source>
        <dbReference type="Proteomes" id="UP000034135"/>
    </source>
</evidence>
<dbReference type="PANTHER" id="PTHR33908">
    <property type="entry name" value="MANNOSYLTRANSFERASE YKCB-RELATED"/>
    <property type="match status" value="1"/>
</dbReference>
<keyword evidence="2" id="KW-1003">Cell membrane</keyword>
<gene>
    <name evidence="10" type="ORF">UV33_C0004G0023</name>
</gene>
<feature type="domain" description="Glycosyltransferase RgtA/B/C/D-like" evidence="9">
    <location>
        <begin position="92"/>
        <end position="238"/>
    </location>
</feature>
<comment type="caution">
    <text evidence="10">The sequence shown here is derived from an EMBL/GenBank/DDBJ whole genome shotgun (WGS) entry which is preliminary data.</text>
</comment>
<evidence type="ECO:0000256" key="7">
    <source>
        <dbReference type="ARBA" id="ARBA00023136"/>
    </source>
</evidence>
<feature type="transmembrane region" description="Helical" evidence="8">
    <location>
        <begin position="130"/>
        <end position="149"/>
    </location>
</feature>
<dbReference type="GO" id="GO:0005886">
    <property type="term" value="C:plasma membrane"/>
    <property type="evidence" value="ECO:0007669"/>
    <property type="project" value="UniProtKB-SubCell"/>
</dbReference>
<evidence type="ECO:0000256" key="1">
    <source>
        <dbReference type="ARBA" id="ARBA00004651"/>
    </source>
</evidence>
<name>A0A0G1AW88_9BACT</name>
<dbReference type="GO" id="GO:0009103">
    <property type="term" value="P:lipopolysaccharide biosynthetic process"/>
    <property type="evidence" value="ECO:0007669"/>
    <property type="project" value="UniProtKB-ARBA"/>
</dbReference>
<evidence type="ECO:0000256" key="8">
    <source>
        <dbReference type="SAM" id="Phobius"/>
    </source>
</evidence>
<feature type="transmembrane region" description="Helical" evidence="8">
    <location>
        <begin position="304"/>
        <end position="322"/>
    </location>
</feature>
<feature type="transmembrane region" description="Helical" evidence="8">
    <location>
        <begin position="276"/>
        <end position="295"/>
    </location>
</feature>
<evidence type="ECO:0000256" key="3">
    <source>
        <dbReference type="ARBA" id="ARBA00022676"/>
    </source>
</evidence>
<keyword evidence="4 10" id="KW-0808">Transferase</keyword>
<dbReference type="AlphaFoldDB" id="A0A0G1AW88"/>
<evidence type="ECO:0000256" key="5">
    <source>
        <dbReference type="ARBA" id="ARBA00022692"/>
    </source>
</evidence>
<dbReference type="GO" id="GO:0016763">
    <property type="term" value="F:pentosyltransferase activity"/>
    <property type="evidence" value="ECO:0007669"/>
    <property type="project" value="TreeGrafter"/>
</dbReference>
<dbReference type="Pfam" id="PF13231">
    <property type="entry name" value="PMT_2"/>
    <property type="match status" value="1"/>
</dbReference>
<dbReference type="PANTHER" id="PTHR33908:SF11">
    <property type="entry name" value="MEMBRANE PROTEIN"/>
    <property type="match status" value="1"/>
</dbReference>
<keyword evidence="5 8" id="KW-0812">Transmembrane</keyword>
<feature type="transmembrane region" description="Helical" evidence="8">
    <location>
        <begin position="328"/>
        <end position="352"/>
    </location>
</feature>
<dbReference type="EMBL" id="LCEB01000004">
    <property type="protein sequence ID" value="KKS65395.1"/>
    <property type="molecule type" value="Genomic_DNA"/>
</dbReference>
<sequence>MIKVFKNPLLWLALIVILGFLVRLYKIDNPIADWHSWRQADTAAVARSFYQEEFNPFIPRYDDMSAVSDNPTQNPHRYRFVEFPIYNSLVYFSYLLNGGVDERLARLISIIFSLGSTVFIYFIVKRHWNTFTALLSSLIFAVLPFNIFFSRVILPEPTLVFFSLGMFYFVDRWISENTQRLFLLGIFFTICAFLIKPTAGFYLLPIIYSYRVKEGRWWPIPKRYIYFLIVSLTPFFLWRVWMSFFPEGIPAGGWLFNGDGIRFRPAFWKWIIGDRFGREILTVTGSVLFFIGLLAKPLASEGKILHLLALSSLGFLIVFATGNVRHDYYQTLIVPALAIFTARGFVLLVSGLKCFVPRIFTIPFAFLFLSLTFYFGWNEVKGLYQVNNWAIVEEGRKADKILPKTAVVLAPYDGDTAFLYQINRPGWPNKQRTIEDLKNFYGLTHYVSINYDSLTKELMEQYTVLEATPKLVVVDLTHENLNYIDNIKPLLPKKTK</sequence>
<evidence type="ECO:0000256" key="2">
    <source>
        <dbReference type="ARBA" id="ARBA00022475"/>
    </source>
</evidence>
<feature type="transmembrane region" description="Helical" evidence="8">
    <location>
        <begin position="104"/>
        <end position="124"/>
    </location>
</feature>
<dbReference type="Proteomes" id="UP000034135">
    <property type="component" value="Unassembled WGS sequence"/>
</dbReference>
<keyword evidence="6 8" id="KW-1133">Transmembrane helix</keyword>
<dbReference type="InterPro" id="IPR038731">
    <property type="entry name" value="RgtA/B/C-like"/>
</dbReference>
<keyword evidence="7 8" id="KW-0472">Membrane</keyword>
<feature type="transmembrane region" description="Helical" evidence="8">
    <location>
        <begin position="224"/>
        <end position="241"/>
    </location>
</feature>
<evidence type="ECO:0000259" key="9">
    <source>
        <dbReference type="Pfam" id="PF13231"/>
    </source>
</evidence>
<evidence type="ECO:0000256" key="6">
    <source>
        <dbReference type="ARBA" id="ARBA00022989"/>
    </source>
</evidence>
<reference evidence="10 11" key="1">
    <citation type="journal article" date="2015" name="Nature">
        <title>rRNA introns, odd ribosomes, and small enigmatic genomes across a large radiation of phyla.</title>
        <authorList>
            <person name="Brown C.T."/>
            <person name="Hug L.A."/>
            <person name="Thomas B.C."/>
            <person name="Sharon I."/>
            <person name="Castelle C.J."/>
            <person name="Singh A."/>
            <person name="Wilkins M.J."/>
            <person name="Williams K.H."/>
            <person name="Banfield J.F."/>
        </authorList>
    </citation>
    <scope>NUCLEOTIDE SEQUENCE [LARGE SCALE GENOMIC DNA]</scope>
</reference>
<feature type="transmembrane region" description="Helical" evidence="8">
    <location>
        <begin position="359"/>
        <end position="377"/>
    </location>
</feature>
<protein>
    <submittedName>
        <fullName evidence="10">Glycosyl transferase family 39</fullName>
    </submittedName>
</protein>
<feature type="transmembrane region" description="Helical" evidence="8">
    <location>
        <begin position="181"/>
        <end position="204"/>
    </location>
</feature>
<proteinExistence type="predicted"/>
<keyword evidence="3" id="KW-0328">Glycosyltransferase</keyword>
<evidence type="ECO:0000313" key="10">
    <source>
        <dbReference type="EMBL" id="KKS65395.1"/>
    </source>
</evidence>
<accession>A0A0G1AW88</accession>
<comment type="subcellular location">
    <subcellularLocation>
        <location evidence="1">Cell membrane</location>
        <topology evidence="1">Multi-pass membrane protein</topology>
    </subcellularLocation>
</comment>
<evidence type="ECO:0000256" key="4">
    <source>
        <dbReference type="ARBA" id="ARBA00022679"/>
    </source>
</evidence>
<dbReference type="InterPro" id="IPR050297">
    <property type="entry name" value="LipidA_mod_glycosyltrf_83"/>
</dbReference>
<organism evidence="10 11">
    <name type="scientific">Candidatus Daviesbacteria bacterium GW2011_GWA1_42_6</name>
    <dbReference type="NCBI Taxonomy" id="1618420"/>
    <lineage>
        <taxon>Bacteria</taxon>
        <taxon>Candidatus Daviesiibacteriota</taxon>
    </lineage>
</organism>